<feature type="compositionally biased region" description="Basic and acidic residues" evidence="2">
    <location>
        <begin position="1280"/>
        <end position="1293"/>
    </location>
</feature>
<feature type="region of interest" description="Disordered" evidence="2">
    <location>
        <begin position="459"/>
        <end position="912"/>
    </location>
</feature>
<feature type="compositionally biased region" description="Basic and acidic residues" evidence="2">
    <location>
        <begin position="725"/>
        <end position="735"/>
    </location>
</feature>
<dbReference type="Proteomes" id="UP000717515">
    <property type="component" value="Unassembled WGS sequence"/>
</dbReference>
<proteinExistence type="predicted"/>
<dbReference type="EMBL" id="JAIFTL010000003">
    <property type="protein sequence ID" value="KAG9327548.1"/>
    <property type="molecule type" value="Genomic_DNA"/>
</dbReference>
<feature type="compositionally biased region" description="Acidic residues" evidence="2">
    <location>
        <begin position="960"/>
        <end position="972"/>
    </location>
</feature>
<feature type="region of interest" description="Disordered" evidence="2">
    <location>
        <begin position="2042"/>
        <end position="2078"/>
    </location>
</feature>
<accession>A0A9P8D2Z6</accession>
<feature type="compositionally biased region" description="Basic and acidic residues" evidence="2">
    <location>
        <begin position="1908"/>
        <end position="1919"/>
    </location>
</feature>
<organism evidence="3 4">
    <name type="scientific">Mortierella alpina</name>
    <name type="common">Oleaginous fungus</name>
    <name type="synonym">Mortierella renispora</name>
    <dbReference type="NCBI Taxonomy" id="64518"/>
    <lineage>
        <taxon>Eukaryota</taxon>
        <taxon>Fungi</taxon>
        <taxon>Fungi incertae sedis</taxon>
        <taxon>Mucoromycota</taxon>
        <taxon>Mortierellomycotina</taxon>
        <taxon>Mortierellomycetes</taxon>
        <taxon>Mortierellales</taxon>
        <taxon>Mortierellaceae</taxon>
        <taxon>Mortierella</taxon>
    </lineage>
</organism>
<evidence type="ECO:0000256" key="1">
    <source>
        <dbReference type="SAM" id="Coils"/>
    </source>
</evidence>
<feature type="compositionally biased region" description="Low complexity" evidence="2">
    <location>
        <begin position="2048"/>
        <end position="2073"/>
    </location>
</feature>
<comment type="caution">
    <text evidence="3">The sequence shown here is derived from an EMBL/GenBank/DDBJ whole genome shotgun (WGS) entry which is preliminary data.</text>
</comment>
<feature type="compositionally biased region" description="Polar residues" evidence="2">
    <location>
        <begin position="558"/>
        <end position="568"/>
    </location>
</feature>
<evidence type="ECO:0000256" key="2">
    <source>
        <dbReference type="SAM" id="MobiDB-lite"/>
    </source>
</evidence>
<feature type="compositionally biased region" description="Pro residues" evidence="2">
    <location>
        <begin position="1121"/>
        <end position="1132"/>
    </location>
</feature>
<gene>
    <name evidence="3" type="ORF">KVV02_003793</name>
</gene>
<feature type="compositionally biased region" description="Basic and acidic residues" evidence="2">
    <location>
        <begin position="645"/>
        <end position="660"/>
    </location>
</feature>
<sequence>MAGSARYNGPGAALRGQPRAPRQPSRRGDDGHTPSAADAPSSRAQGDSKYDGPADMTSPRSYTSGPTHQRQWSDTSSLQGGGLPPHGHQNYPPSQNYPYNEHSPYIGPASGLPASPPPLSPSHSTASSYFHPADQRSHAPSQRQHQRGNQYGPGSAASSVLGSATYSQYSNAPNGGGGGSRPGNNGYNSQYDQSPMMSPLSPDSWRSPPGPRGYASQNTQYSPSTQYQPSQNHPYSAASSVVNDDHGHSNRARNYPYESDSDDYYNRQGGRNAPGQGQGRYGEDRGHALSYSTSIASNTSSVLAARRARNERNERSQRQTAAQVDEWLTSPTGTELDTEILPWSDDEAIVTKAVRSPPTGYTHEKNLPPIPYKGAPQPQPSSATVGKMQQGKRIESDMIKVEIGGATSVIPTTEEGSGLTFVKSVPGSSSPPPGLRYNTAASTPAPAIQSMTGAATSLRAAAVFNEQKSKEDNGAKQDPSRAQRPGQRLSSDWDGQRISLDDMLSASSPLPRDGRQQAIDSWRTSPPLRARDEKASFTDLKSKRRSSLPDKVVPNWNEHAQNWRSSIGQRRPSWMASSKGAHDGPDDTKGHDMDDFMAQKKKWADHGLQSSQDKSTRAKDIQDDAKRLSDQSSLHRRSRSWSPRPLDKDRPATAARRRDSFASTVSQSRSRSRSRPYNRHSHRSPAVRGGNDLHNGEGSIAKGGEERSSSRFSWRSTSDINPNRRSWESAAHEANNEGGPREAGGPRYSTAGEEDLTDYDDDFSEKKLAGRGLTGVREAKSTMAGASSLPPVETKPTSLRRGKVDEDSDADSLDSPPVKVQYARRAPSELDDDDDRSMSSKYPASIISTFNLPPATSPISPQKPPPLPTPYHSSEDVKKGVVGGSVNDYMNYRPMAPPPVPDSPPQTPNAGQSLMTSITTVSIEAATATLSSSRVSVDSFKNVPGKPSGAGAARARGIQDDSDLDSEFETDVESSGYKRDKMVLQPSYVSMTSTSGPNKIDPAAGSAGPPSSSSSSSTIQTTSNPISITTTQLTRTESSASSVSVLSARSAKSFMSSSSIHSASSILQGSPPPQRAPPPIPMTAAAEGGAAAAAFVGAKRSGSAGSARGVRSGLNKQILPPAVPPPPGPPPEAHVAMSMAAGSKPSYGILPPPIPSSFNEPSSSATRAGNSAAAASASSVVAATTSSAIQIQMLADEDQSRSQMGAITVEHDEREMTRLNNRVAQLERELEFAQQDLEASQDDAIELQNKVHDLEAEIEESKDRAAAAVAAAAAPVGRNTDQEHELESAREAWDQERSKLLHDLERLREDHEDKLEDRLRKEQVQHDEELERLMSDHKKALEAQLLTLEEEQSRRMQELESSLQAEHQEELEDALKRVKVSLTAEHAETLEEQRSEHEGRLVETRREWEERLELAQEEHAKSLDVLKASHAEELVDLEQRLSDMEKTHLDTVAERDQAVKDLTHHKKETEQALDQLEAVLADDKKTHAQLIQDLEKKAKGLEERVAELETQLEELMQDNVQIVEEMQRREDAWAQEKTLLRAGEGDVGEQEARLHEMHEQIVAMTESKRQADVQFQGIVKGLLREASANKKELEARQELLDQERQSKEGLLEQIDQERHGKEEILEQLERERESKDDLVHQLDQERQGKEQSLQQLSQVRQGNDGILHELEAIQSQVRVLEQEKEALYQEKRSLEHAKEALEHEMNGVVQTRAALEESHREMETRFEAQQRSGNEAMVNIQRELEDRVRQQEQALEAERAKARELEAALEQGLSKAGKDIQQEQFVWKTRLDQTEAALKTKEAQVRKLEQEADATIKLQTDLLQSMERDATNSNKKLEANLMGKMKEMEQSFEEERRMIQQQMQQELQQRFELESVEKETRLQQQLESIHQQELSMAMQELSTKHEQQMRAMKQQHESALEQSNLHLKQQSQSIEDQLDKLQQQAEQERSEKEVALKDRTFLERRMAGHDRRHKELEMSLESLQQELDQSRAKFGQELQDVERSRMNLERKLGMAKEDVEELNKIRDELENDRDELRQELHRLKKAGPGRSGPSSRTSASSSREADASASAAWEAEKRRLEETVRKLEDEVQIMLEKNMNLTIELSMR</sequence>
<feature type="compositionally biased region" description="Polar residues" evidence="2">
    <location>
        <begin position="138"/>
        <end position="149"/>
    </location>
</feature>
<feature type="compositionally biased region" description="Polar residues" evidence="2">
    <location>
        <begin position="1920"/>
        <end position="1945"/>
    </location>
</feature>
<protein>
    <submittedName>
        <fullName evidence="3">Uncharacterized protein</fullName>
    </submittedName>
</protein>
<reference evidence="3" key="1">
    <citation type="submission" date="2021-07" db="EMBL/GenBank/DDBJ databases">
        <title>Draft genome of Mortierella alpina, strain LL118, isolated from an aspen leaf litter sample.</title>
        <authorList>
            <person name="Yang S."/>
            <person name="Vinatzer B.A."/>
        </authorList>
    </citation>
    <scope>NUCLEOTIDE SEQUENCE</scope>
    <source>
        <strain evidence="3">LL118</strain>
    </source>
</reference>
<evidence type="ECO:0000313" key="4">
    <source>
        <dbReference type="Proteomes" id="UP000717515"/>
    </source>
</evidence>
<feature type="region of interest" description="Disordered" evidence="2">
    <location>
        <begin position="1908"/>
        <end position="1954"/>
    </location>
</feature>
<feature type="compositionally biased region" description="Basic and acidic residues" evidence="2">
    <location>
        <begin position="308"/>
        <end position="317"/>
    </location>
</feature>
<feature type="region of interest" description="Disordered" evidence="2">
    <location>
        <begin position="1309"/>
        <end position="1328"/>
    </location>
</feature>
<feature type="compositionally biased region" description="Low complexity" evidence="2">
    <location>
        <begin position="290"/>
        <end position="305"/>
    </location>
</feature>
<feature type="compositionally biased region" description="Polar residues" evidence="2">
    <location>
        <begin position="987"/>
        <end position="997"/>
    </location>
</feature>
<feature type="compositionally biased region" description="Low complexity" evidence="2">
    <location>
        <begin position="1084"/>
        <end position="1113"/>
    </location>
</feature>
<feature type="region of interest" description="Disordered" evidence="2">
    <location>
        <begin position="1272"/>
        <end position="1293"/>
    </location>
</feature>
<feature type="compositionally biased region" description="Polar residues" evidence="2">
    <location>
        <begin position="839"/>
        <end position="851"/>
    </location>
</feature>
<feature type="compositionally biased region" description="Pro residues" evidence="2">
    <location>
        <begin position="1070"/>
        <end position="1081"/>
    </location>
</feature>
<keyword evidence="1" id="KW-0175">Coiled coil</keyword>
<feature type="compositionally biased region" description="Low complexity" evidence="2">
    <location>
        <begin position="1038"/>
        <end position="1065"/>
    </location>
</feature>
<feature type="region of interest" description="Disordered" evidence="2">
    <location>
        <begin position="355"/>
        <end position="393"/>
    </location>
</feature>
<evidence type="ECO:0000313" key="3">
    <source>
        <dbReference type="EMBL" id="KAG9327548.1"/>
    </source>
</evidence>
<feature type="region of interest" description="Disordered" evidence="2">
    <location>
        <begin position="929"/>
        <end position="1176"/>
    </location>
</feature>
<feature type="compositionally biased region" description="Polar residues" evidence="2">
    <location>
        <begin position="232"/>
        <end position="242"/>
    </location>
</feature>
<feature type="compositionally biased region" description="Basic residues" evidence="2">
    <location>
        <begin position="670"/>
        <end position="685"/>
    </location>
</feature>
<feature type="compositionally biased region" description="Basic and acidic residues" evidence="2">
    <location>
        <begin position="580"/>
        <end position="605"/>
    </location>
</feature>
<feature type="compositionally biased region" description="Polar residues" evidence="2">
    <location>
        <begin position="58"/>
        <end position="78"/>
    </location>
</feature>
<feature type="compositionally biased region" description="Polar residues" evidence="2">
    <location>
        <begin position="156"/>
        <end position="168"/>
    </location>
</feature>
<feature type="region of interest" description="Disordered" evidence="2">
    <location>
        <begin position="410"/>
        <end position="443"/>
    </location>
</feature>
<feature type="compositionally biased region" description="Low complexity" evidence="2">
    <location>
        <begin position="1162"/>
        <end position="1176"/>
    </location>
</feature>
<feature type="compositionally biased region" description="Basic and acidic residues" evidence="2">
    <location>
        <begin position="467"/>
        <end position="481"/>
    </location>
</feature>
<feature type="compositionally biased region" description="Pro residues" evidence="2">
    <location>
        <begin position="895"/>
        <end position="907"/>
    </location>
</feature>
<name>A0A9P8D2Z6_MORAP</name>
<feature type="compositionally biased region" description="Low complexity" evidence="2">
    <location>
        <begin position="219"/>
        <end position="231"/>
    </location>
</feature>
<feature type="region of interest" description="Disordered" evidence="2">
    <location>
        <begin position="1"/>
        <end position="343"/>
    </location>
</feature>
<feature type="coiled-coil region" evidence="1">
    <location>
        <begin position="1583"/>
        <end position="1869"/>
    </location>
</feature>
<feature type="compositionally biased region" description="Basic and acidic residues" evidence="2">
    <location>
        <begin position="614"/>
        <end position="629"/>
    </location>
</feature>
<feature type="compositionally biased region" description="Acidic residues" evidence="2">
    <location>
        <begin position="752"/>
        <end position="763"/>
    </location>
</feature>
<feature type="compositionally biased region" description="Low complexity" evidence="2">
    <location>
        <begin position="1009"/>
        <end position="1031"/>
    </location>
</feature>